<protein>
    <submittedName>
        <fullName evidence="3">Uncharacterized protein</fullName>
    </submittedName>
</protein>
<reference evidence="3" key="1">
    <citation type="submission" date="2023-06" db="EMBL/GenBank/DDBJ databases">
        <title>Survivors Of The Sea: Transcriptome response of Skeletonema marinoi to long-term dormancy.</title>
        <authorList>
            <person name="Pinder M.I.M."/>
            <person name="Kourtchenko O."/>
            <person name="Robertson E.K."/>
            <person name="Larsson T."/>
            <person name="Maumus F."/>
            <person name="Osuna-Cruz C.M."/>
            <person name="Vancaester E."/>
            <person name="Stenow R."/>
            <person name="Vandepoele K."/>
            <person name="Ploug H."/>
            <person name="Bruchert V."/>
            <person name="Godhe A."/>
            <person name="Topel M."/>
        </authorList>
    </citation>
    <scope>NUCLEOTIDE SEQUENCE</scope>
    <source>
        <strain evidence="3">R05AC</strain>
    </source>
</reference>
<feature type="region of interest" description="Disordered" evidence="2">
    <location>
        <begin position="1"/>
        <end position="46"/>
    </location>
</feature>
<sequence>MVKEQQHQRRRAPVIRGRKRSGRARTAARSSTRAAAATVQRRTRGTHLAASSRSAAAAASNHSSAATTAQQVQLRNIRAEKRRLLQQLAESERRAKVAEEDRDKLLMLLPEEDKPADEVIDELNESDPVLRDRGTELWQNVWCQDDVSIALTFPTSKSVVCESVDEVGGNDMPGVYSSGVISNGRTTQSIWMKGKGYTLVGLVTCDEEKAALRHRAGEDFRQMPMMTNVYSAHWDAREGDVFTIEVDMIERRAELFISDKDASHQLTPHITWEGLPEKVWVAVAFKRNSEREAVLMPCIHHNVTEE</sequence>
<feature type="compositionally biased region" description="Basic residues" evidence="2">
    <location>
        <begin position="8"/>
        <end position="23"/>
    </location>
</feature>
<evidence type="ECO:0000256" key="2">
    <source>
        <dbReference type="SAM" id="MobiDB-lite"/>
    </source>
</evidence>
<dbReference type="EMBL" id="JATAAI010000074">
    <property type="protein sequence ID" value="KAK1732308.1"/>
    <property type="molecule type" value="Genomic_DNA"/>
</dbReference>
<feature type="compositionally biased region" description="Low complexity" evidence="2">
    <location>
        <begin position="24"/>
        <end position="40"/>
    </location>
</feature>
<gene>
    <name evidence="3" type="ORF">QTG54_017008</name>
</gene>
<proteinExistence type="predicted"/>
<feature type="coiled-coil region" evidence="1">
    <location>
        <begin position="74"/>
        <end position="108"/>
    </location>
</feature>
<evidence type="ECO:0000313" key="4">
    <source>
        <dbReference type="Proteomes" id="UP001224775"/>
    </source>
</evidence>
<dbReference type="AlphaFoldDB" id="A0AAD8XRJ8"/>
<keyword evidence="1" id="KW-0175">Coiled coil</keyword>
<comment type="caution">
    <text evidence="3">The sequence shown here is derived from an EMBL/GenBank/DDBJ whole genome shotgun (WGS) entry which is preliminary data.</text>
</comment>
<organism evidence="3 4">
    <name type="scientific">Skeletonema marinoi</name>
    <dbReference type="NCBI Taxonomy" id="267567"/>
    <lineage>
        <taxon>Eukaryota</taxon>
        <taxon>Sar</taxon>
        <taxon>Stramenopiles</taxon>
        <taxon>Ochrophyta</taxon>
        <taxon>Bacillariophyta</taxon>
        <taxon>Coscinodiscophyceae</taxon>
        <taxon>Thalassiosirophycidae</taxon>
        <taxon>Thalassiosirales</taxon>
        <taxon>Skeletonemataceae</taxon>
        <taxon>Skeletonema</taxon>
        <taxon>Skeletonema marinoi-dohrnii complex</taxon>
    </lineage>
</organism>
<dbReference type="Proteomes" id="UP001224775">
    <property type="component" value="Unassembled WGS sequence"/>
</dbReference>
<evidence type="ECO:0000256" key="1">
    <source>
        <dbReference type="SAM" id="Coils"/>
    </source>
</evidence>
<evidence type="ECO:0000313" key="3">
    <source>
        <dbReference type="EMBL" id="KAK1732308.1"/>
    </source>
</evidence>
<accession>A0AAD8XRJ8</accession>
<name>A0AAD8XRJ8_9STRA</name>
<keyword evidence="4" id="KW-1185">Reference proteome</keyword>